<dbReference type="PANTHER" id="PTHR34405">
    <property type="entry name" value="CRISPR-ASSOCIATED ENDORIBONUCLEASE CAS2"/>
    <property type="match status" value="1"/>
</dbReference>
<dbReference type="EMBL" id="NIDE01000020">
    <property type="protein sequence ID" value="OWK34204.1"/>
    <property type="molecule type" value="Genomic_DNA"/>
</dbReference>
<dbReference type="GO" id="GO:0051607">
    <property type="term" value="P:defense response to virus"/>
    <property type="evidence" value="ECO:0007669"/>
    <property type="project" value="UniProtKB-UniRule"/>
</dbReference>
<keyword evidence="7 9" id="KW-0460">Magnesium</keyword>
<organism evidence="10 11">
    <name type="scientific">Fimbriiglobus ruber</name>
    <dbReference type="NCBI Taxonomy" id="1908690"/>
    <lineage>
        <taxon>Bacteria</taxon>
        <taxon>Pseudomonadati</taxon>
        <taxon>Planctomycetota</taxon>
        <taxon>Planctomycetia</taxon>
        <taxon>Gemmatales</taxon>
        <taxon>Gemmataceae</taxon>
        <taxon>Fimbriiglobus</taxon>
    </lineage>
</organism>
<dbReference type="HAMAP" id="MF_01471">
    <property type="entry name" value="Cas2"/>
    <property type="match status" value="1"/>
</dbReference>
<keyword evidence="3 9" id="KW-0540">Nuclease</keyword>
<dbReference type="NCBIfam" id="TIGR01573">
    <property type="entry name" value="cas2"/>
    <property type="match status" value="1"/>
</dbReference>
<keyword evidence="11" id="KW-1185">Reference proteome</keyword>
<evidence type="ECO:0000256" key="6">
    <source>
        <dbReference type="ARBA" id="ARBA00022801"/>
    </source>
</evidence>
<comment type="subunit">
    <text evidence="9">Homodimer, forms a heterotetramer with a Cas1 homodimer.</text>
</comment>
<protein>
    <recommendedName>
        <fullName evidence="9">CRISPR-associated endoribonuclease Cas2</fullName>
        <ecNumber evidence="9">3.1.-.-</ecNumber>
    </recommendedName>
</protein>
<proteinExistence type="inferred from homology"/>
<dbReference type="GO" id="GO:0004521">
    <property type="term" value="F:RNA endonuclease activity"/>
    <property type="evidence" value="ECO:0007669"/>
    <property type="project" value="InterPro"/>
</dbReference>
<comment type="cofactor">
    <cofactor evidence="1 9">
        <name>Mg(2+)</name>
        <dbReference type="ChEBI" id="CHEBI:18420"/>
    </cofactor>
</comment>
<accession>A0A225D3L4</accession>
<dbReference type="InterPro" id="IPR021127">
    <property type="entry name" value="CRISPR_associated_Cas2"/>
</dbReference>
<gene>
    <name evidence="9" type="primary">cas2</name>
    <name evidence="10" type="ORF">FRUB_10175</name>
</gene>
<keyword evidence="6 9" id="KW-0378">Hydrolase</keyword>
<dbReference type="Proteomes" id="UP000214646">
    <property type="component" value="Unassembled WGS sequence"/>
</dbReference>
<evidence type="ECO:0000256" key="7">
    <source>
        <dbReference type="ARBA" id="ARBA00022842"/>
    </source>
</evidence>
<dbReference type="RefSeq" id="WP_088260507.1">
    <property type="nucleotide sequence ID" value="NZ_NIDE01000020.1"/>
</dbReference>
<dbReference type="GO" id="GO:0043571">
    <property type="term" value="P:maintenance of CRISPR repeat elements"/>
    <property type="evidence" value="ECO:0007669"/>
    <property type="project" value="UniProtKB-UniRule"/>
</dbReference>
<sequence>MSDAKWWLVCYDVHNPDRLRKCAKHMEGYGHRVQYSVFRCWLTGREVERLRWELTERLDRDDDVMLIPLCGTCVDGIVGIHGSERPPEWTDRPPRHEIV</sequence>
<dbReference type="SUPFAM" id="SSF143430">
    <property type="entry name" value="TTP0101/SSO1404-like"/>
    <property type="match status" value="1"/>
</dbReference>
<evidence type="ECO:0000256" key="4">
    <source>
        <dbReference type="ARBA" id="ARBA00022723"/>
    </source>
</evidence>
<evidence type="ECO:0000256" key="8">
    <source>
        <dbReference type="ARBA" id="ARBA00023118"/>
    </source>
</evidence>
<keyword evidence="4 9" id="KW-0479">Metal-binding</keyword>
<dbReference type="Pfam" id="PF09827">
    <property type="entry name" value="CRISPR_Cas2"/>
    <property type="match status" value="1"/>
</dbReference>
<reference evidence="11" key="1">
    <citation type="submission" date="2017-06" db="EMBL/GenBank/DDBJ databases">
        <title>Genome analysis of Fimbriiglobus ruber SP5, the first member of the order Planctomycetales with confirmed chitinolytic capability.</title>
        <authorList>
            <person name="Ravin N.V."/>
            <person name="Rakitin A.L."/>
            <person name="Ivanova A.A."/>
            <person name="Beletsky A.V."/>
            <person name="Kulichevskaya I.S."/>
            <person name="Mardanov A.V."/>
            <person name="Dedysh S.N."/>
        </authorList>
    </citation>
    <scope>NUCLEOTIDE SEQUENCE [LARGE SCALE GENOMIC DNA]</scope>
    <source>
        <strain evidence="11">SP5</strain>
    </source>
</reference>
<evidence type="ECO:0000256" key="1">
    <source>
        <dbReference type="ARBA" id="ARBA00001946"/>
    </source>
</evidence>
<evidence type="ECO:0000313" key="10">
    <source>
        <dbReference type="EMBL" id="OWK34204.1"/>
    </source>
</evidence>
<feature type="binding site" evidence="9">
    <location>
        <position position="12"/>
    </location>
    <ligand>
        <name>Mg(2+)</name>
        <dbReference type="ChEBI" id="CHEBI:18420"/>
        <note>catalytic</note>
    </ligand>
</feature>
<dbReference type="AlphaFoldDB" id="A0A225D3L4"/>
<evidence type="ECO:0000256" key="2">
    <source>
        <dbReference type="ARBA" id="ARBA00009959"/>
    </source>
</evidence>
<evidence type="ECO:0000256" key="5">
    <source>
        <dbReference type="ARBA" id="ARBA00022759"/>
    </source>
</evidence>
<dbReference type="GO" id="GO:0016787">
    <property type="term" value="F:hydrolase activity"/>
    <property type="evidence" value="ECO:0007669"/>
    <property type="project" value="UniProtKB-KW"/>
</dbReference>
<keyword evidence="8 9" id="KW-0051">Antiviral defense</keyword>
<dbReference type="PANTHER" id="PTHR34405:SF3">
    <property type="entry name" value="CRISPR-ASSOCIATED ENDORIBONUCLEASE CAS2 3"/>
    <property type="match status" value="1"/>
</dbReference>
<comment type="caution">
    <text evidence="10">The sequence shown here is derived from an EMBL/GenBank/DDBJ whole genome shotgun (WGS) entry which is preliminary data.</text>
</comment>
<evidence type="ECO:0000256" key="9">
    <source>
        <dbReference type="HAMAP-Rule" id="MF_01471"/>
    </source>
</evidence>
<name>A0A225D3L4_9BACT</name>
<evidence type="ECO:0000256" key="3">
    <source>
        <dbReference type="ARBA" id="ARBA00022722"/>
    </source>
</evidence>
<evidence type="ECO:0000313" key="11">
    <source>
        <dbReference type="Proteomes" id="UP000214646"/>
    </source>
</evidence>
<dbReference type="GO" id="GO:0046872">
    <property type="term" value="F:metal ion binding"/>
    <property type="evidence" value="ECO:0007669"/>
    <property type="project" value="UniProtKB-UniRule"/>
</dbReference>
<dbReference type="EC" id="3.1.-.-" evidence="9"/>
<dbReference type="OrthoDB" id="9798176at2"/>
<dbReference type="CDD" id="cd09725">
    <property type="entry name" value="Cas2_I_II_III"/>
    <property type="match status" value="1"/>
</dbReference>
<comment type="function">
    <text evidence="9">CRISPR (clustered regularly interspaced short palindromic repeat), is an adaptive immune system that provides protection against mobile genetic elements (viruses, transposable elements and conjugative plasmids). CRISPR clusters contain sequences complementary to antecedent mobile elements and target invading nucleic acids. CRISPR clusters are transcribed and processed into CRISPR RNA (crRNA). Functions as a ssRNA-specific endoribonuclease. Involved in the integration of spacer DNA into the CRISPR cassette.</text>
</comment>
<dbReference type="Gene3D" id="3.30.70.240">
    <property type="match status" value="1"/>
</dbReference>
<keyword evidence="5 9" id="KW-0255">Endonuclease</keyword>
<comment type="similarity">
    <text evidence="2 9">Belongs to the CRISPR-associated endoribonuclease Cas2 protein family.</text>
</comment>
<dbReference type="InterPro" id="IPR019199">
    <property type="entry name" value="Virulence_VapD/CRISPR_Cas2"/>
</dbReference>